<keyword evidence="2" id="KW-1133">Transmembrane helix</keyword>
<accession>A0A4Z2I6E9</accession>
<evidence type="ECO:0000256" key="2">
    <source>
        <dbReference type="SAM" id="Phobius"/>
    </source>
</evidence>
<keyword evidence="4" id="KW-1185">Reference proteome</keyword>
<feature type="transmembrane region" description="Helical" evidence="2">
    <location>
        <begin position="90"/>
        <end position="113"/>
    </location>
</feature>
<name>A0A4Z2I6E9_9TELE</name>
<reference evidence="3 4" key="1">
    <citation type="submission" date="2019-03" db="EMBL/GenBank/DDBJ databases">
        <title>First draft genome of Liparis tanakae, snailfish: a comprehensive survey of snailfish specific genes.</title>
        <authorList>
            <person name="Kim W."/>
            <person name="Song I."/>
            <person name="Jeong J.-H."/>
            <person name="Kim D."/>
            <person name="Kim S."/>
            <person name="Ryu S."/>
            <person name="Song J.Y."/>
            <person name="Lee S.K."/>
        </authorList>
    </citation>
    <scope>NUCLEOTIDE SEQUENCE [LARGE SCALE GENOMIC DNA]</scope>
    <source>
        <tissue evidence="3">Muscle</tissue>
    </source>
</reference>
<organism evidence="3 4">
    <name type="scientific">Liparis tanakae</name>
    <name type="common">Tanaka's snailfish</name>
    <dbReference type="NCBI Taxonomy" id="230148"/>
    <lineage>
        <taxon>Eukaryota</taxon>
        <taxon>Metazoa</taxon>
        <taxon>Chordata</taxon>
        <taxon>Craniata</taxon>
        <taxon>Vertebrata</taxon>
        <taxon>Euteleostomi</taxon>
        <taxon>Actinopterygii</taxon>
        <taxon>Neopterygii</taxon>
        <taxon>Teleostei</taxon>
        <taxon>Neoteleostei</taxon>
        <taxon>Acanthomorphata</taxon>
        <taxon>Eupercaria</taxon>
        <taxon>Perciformes</taxon>
        <taxon>Cottioidei</taxon>
        <taxon>Cottales</taxon>
        <taxon>Liparidae</taxon>
        <taxon>Liparis</taxon>
    </lineage>
</organism>
<protein>
    <submittedName>
        <fullName evidence="3">Uncharacterized protein</fullName>
    </submittedName>
</protein>
<dbReference type="Proteomes" id="UP000314294">
    <property type="component" value="Unassembled WGS sequence"/>
</dbReference>
<comment type="caution">
    <text evidence="3">The sequence shown here is derived from an EMBL/GenBank/DDBJ whole genome shotgun (WGS) entry which is preliminary data.</text>
</comment>
<sequence length="252" mass="28028">MRSFTWTAVERAPSFPGLSAPTCLPVLREGEAAGKCSFNGERNSSGGNESPGDGSDGRSVSPRRKFIGRPAEADAHARGSRPLAVLRGPLQVFILPPPLLFFLLLLFLAQLLADHVQPRLLPVERPRFLFLFLLLLVVMQLRLLQLQPPLLHQQEALPDGLRRRRRVAGAPEVLLGPGETRVMELGGFLVGRKQPAPIHRSRASSSRCCRSSPLTLNCFQRRLRRGSVSPEERVVQRSDWHRTTVACSSWRP</sequence>
<evidence type="ECO:0000313" key="4">
    <source>
        <dbReference type="Proteomes" id="UP000314294"/>
    </source>
</evidence>
<proteinExistence type="predicted"/>
<gene>
    <name evidence="3" type="ORF">EYF80_016224</name>
</gene>
<evidence type="ECO:0000256" key="1">
    <source>
        <dbReference type="SAM" id="MobiDB-lite"/>
    </source>
</evidence>
<keyword evidence="2" id="KW-0472">Membrane</keyword>
<dbReference type="AlphaFoldDB" id="A0A4Z2I6E9"/>
<feature type="region of interest" description="Disordered" evidence="1">
    <location>
        <begin position="37"/>
        <end position="63"/>
    </location>
</feature>
<keyword evidence="2" id="KW-0812">Transmembrane</keyword>
<feature type="transmembrane region" description="Helical" evidence="2">
    <location>
        <begin position="125"/>
        <end position="144"/>
    </location>
</feature>
<evidence type="ECO:0000313" key="3">
    <source>
        <dbReference type="EMBL" id="TNN73629.1"/>
    </source>
</evidence>
<dbReference type="EMBL" id="SRLO01000123">
    <property type="protein sequence ID" value="TNN73629.1"/>
    <property type="molecule type" value="Genomic_DNA"/>
</dbReference>